<keyword evidence="2" id="KW-0732">Signal</keyword>
<comment type="caution">
    <text evidence="4">The sequence shown here is derived from an EMBL/GenBank/DDBJ whole genome shotgun (WGS) entry which is preliminary data.</text>
</comment>
<sequence length="676" mass="74411">MRSSFLAPLLLLAATLCAQHAAAQTPDAPQALKPLTADEAFGGVAFAEPRLSPDGRYLALLAAREGRMALSIFDLARSQYVSHLRFTDADIAAPRWVGGEHLVYTLAQRGQSRKTMFRQGGLFMTSVDGQQQRKLHATVNDWLASGLRRYTWMRPLQALPGSEPEFIAACNDVDKDSVDLYRVNAATGKRQLLTRERPARTRDLVLDTHAQPRIAISDVAQSTERVVHYREADGRWRELWRYSATRDDIRRPLSVEADGRLLVATNEGRDTVALREYDPATARWGATMIEHPQYDVAVDALGDEHGELLHDESSGELLGVRIDAARPLFAWMDARRQKLQALVDEALPGRVNALQFSNSPQVFVSSRTDTERATWYLMDSRSGALNPVLNVRPDLDPRRVPATHSLTLRSRDGQALPSHVLRPPLAVAGTPLPTIVLVHGGPWARGAVWGDAGGDMAMARWLASRGYQVLLPSFRGSTGFGKRFLQSARGQMGLAMQDDLDDALDALIARGDADPQRLCIMGSSYGGYASLMAVARTPDRYRCAVAGFPVSDIARLLSSGWSDVSRDKDALEFWIDMVGDPAKQRAALDAVSPRHQAARIKAKVMIYAGVDDPRTPLEQAELMRSALERAGNPPLWLAKYGEGHGYSLTANHGEMLQLLEPFLARQLALPLTAPID</sequence>
<dbReference type="PANTHER" id="PTHR42776:SF27">
    <property type="entry name" value="DIPEPTIDYL PEPTIDASE FAMILY MEMBER 6"/>
    <property type="match status" value="1"/>
</dbReference>
<proteinExistence type="predicted"/>
<keyword evidence="1" id="KW-0378">Hydrolase</keyword>
<name>A0ABU1Z652_9BURK</name>
<dbReference type="InterPro" id="IPR011042">
    <property type="entry name" value="6-blade_b-propeller_TolB-like"/>
</dbReference>
<gene>
    <name evidence="4" type="ORF">J2X16_001450</name>
</gene>
<accession>A0ABU1Z652</accession>
<dbReference type="Gene3D" id="2.120.10.30">
    <property type="entry name" value="TolB, C-terminal domain"/>
    <property type="match status" value="1"/>
</dbReference>
<evidence type="ECO:0000313" key="5">
    <source>
        <dbReference type="Proteomes" id="UP001180536"/>
    </source>
</evidence>
<dbReference type="Pfam" id="PF00326">
    <property type="entry name" value="Peptidase_S9"/>
    <property type="match status" value="1"/>
</dbReference>
<dbReference type="InterPro" id="IPR029058">
    <property type="entry name" value="AB_hydrolase_fold"/>
</dbReference>
<dbReference type="SUPFAM" id="SSF53474">
    <property type="entry name" value="alpha/beta-Hydrolases"/>
    <property type="match status" value="1"/>
</dbReference>
<dbReference type="GO" id="GO:0004177">
    <property type="term" value="F:aminopeptidase activity"/>
    <property type="evidence" value="ECO:0007669"/>
    <property type="project" value="UniProtKB-KW"/>
</dbReference>
<evidence type="ECO:0000259" key="3">
    <source>
        <dbReference type="Pfam" id="PF00326"/>
    </source>
</evidence>
<keyword evidence="4" id="KW-0645">Protease</keyword>
<evidence type="ECO:0000256" key="2">
    <source>
        <dbReference type="SAM" id="SignalP"/>
    </source>
</evidence>
<feature type="signal peptide" evidence="2">
    <location>
        <begin position="1"/>
        <end position="23"/>
    </location>
</feature>
<protein>
    <submittedName>
        <fullName evidence="4">Dipeptidyl aminopeptidase/acylaminoacyl peptidase</fullName>
    </submittedName>
</protein>
<dbReference type="PANTHER" id="PTHR42776">
    <property type="entry name" value="SERINE PEPTIDASE S9 FAMILY MEMBER"/>
    <property type="match status" value="1"/>
</dbReference>
<keyword evidence="4" id="KW-0031">Aminopeptidase</keyword>
<evidence type="ECO:0000313" key="4">
    <source>
        <dbReference type="EMBL" id="MDR7296111.1"/>
    </source>
</evidence>
<dbReference type="SUPFAM" id="SSF82171">
    <property type="entry name" value="DPP6 N-terminal domain-like"/>
    <property type="match status" value="1"/>
</dbReference>
<feature type="chain" id="PRO_5046982866" evidence="2">
    <location>
        <begin position="24"/>
        <end position="676"/>
    </location>
</feature>
<keyword evidence="5" id="KW-1185">Reference proteome</keyword>
<dbReference type="Gene3D" id="3.40.50.1820">
    <property type="entry name" value="alpha/beta hydrolase"/>
    <property type="match status" value="1"/>
</dbReference>
<feature type="domain" description="Peptidase S9 prolyl oligopeptidase catalytic" evidence="3">
    <location>
        <begin position="459"/>
        <end position="667"/>
    </location>
</feature>
<organism evidence="4 5">
    <name type="scientific">Pelomonas aquatica</name>
    <dbReference type="NCBI Taxonomy" id="431058"/>
    <lineage>
        <taxon>Bacteria</taxon>
        <taxon>Pseudomonadati</taxon>
        <taxon>Pseudomonadota</taxon>
        <taxon>Betaproteobacteria</taxon>
        <taxon>Burkholderiales</taxon>
        <taxon>Sphaerotilaceae</taxon>
        <taxon>Roseateles</taxon>
    </lineage>
</organism>
<dbReference type="RefSeq" id="WP_310343245.1">
    <property type="nucleotide sequence ID" value="NZ_JAVDXQ010000002.1"/>
</dbReference>
<evidence type="ECO:0000256" key="1">
    <source>
        <dbReference type="ARBA" id="ARBA00022801"/>
    </source>
</evidence>
<reference evidence="4 5" key="1">
    <citation type="submission" date="2023-07" db="EMBL/GenBank/DDBJ databases">
        <title>Sorghum-associated microbial communities from plants grown in Nebraska, USA.</title>
        <authorList>
            <person name="Schachtman D."/>
        </authorList>
    </citation>
    <scope>NUCLEOTIDE SEQUENCE [LARGE SCALE GENOMIC DNA]</scope>
    <source>
        <strain evidence="4 5">BE310</strain>
    </source>
</reference>
<dbReference type="Proteomes" id="UP001180536">
    <property type="component" value="Unassembled WGS sequence"/>
</dbReference>
<dbReference type="InterPro" id="IPR001375">
    <property type="entry name" value="Peptidase_S9_cat"/>
</dbReference>
<dbReference type="EMBL" id="JAVDXQ010000002">
    <property type="protein sequence ID" value="MDR7296111.1"/>
    <property type="molecule type" value="Genomic_DNA"/>
</dbReference>